<proteinExistence type="predicted"/>
<feature type="compositionally biased region" description="Low complexity" evidence="1">
    <location>
        <begin position="60"/>
        <end position="83"/>
    </location>
</feature>
<evidence type="ECO:0000256" key="1">
    <source>
        <dbReference type="SAM" id="MobiDB-lite"/>
    </source>
</evidence>
<keyword evidence="2" id="KW-0812">Transmembrane</keyword>
<dbReference type="KEGG" id="hbs:IPV69_00095"/>
<feature type="transmembrane region" description="Helical" evidence="2">
    <location>
        <begin position="12"/>
        <end position="31"/>
    </location>
</feature>
<dbReference type="AlphaFoldDB" id="A0A7M2WZ94"/>
<evidence type="ECO:0000313" key="3">
    <source>
        <dbReference type="EMBL" id="QOV89810.1"/>
    </source>
</evidence>
<feature type="region of interest" description="Disordered" evidence="1">
    <location>
        <begin position="372"/>
        <end position="408"/>
    </location>
</feature>
<evidence type="ECO:0000256" key="2">
    <source>
        <dbReference type="SAM" id="Phobius"/>
    </source>
</evidence>
<feature type="region of interest" description="Disordered" evidence="1">
    <location>
        <begin position="54"/>
        <end position="83"/>
    </location>
</feature>
<dbReference type="Proteomes" id="UP000593765">
    <property type="component" value="Chromosome"/>
</dbReference>
<reference evidence="3 4" key="1">
    <citation type="submission" date="2020-10" db="EMBL/GenBank/DDBJ databases">
        <title>Wide distribution of Phycisphaera-like planctomycetes from WD2101 soil group in peatlands and genome analysis of the first cultivated representative.</title>
        <authorList>
            <person name="Dedysh S.N."/>
            <person name="Beletsky A.V."/>
            <person name="Ivanova A."/>
            <person name="Kulichevskaya I.S."/>
            <person name="Suzina N.E."/>
            <person name="Philippov D.A."/>
            <person name="Rakitin A.L."/>
            <person name="Mardanov A.V."/>
            <person name="Ravin N.V."/>
        </authorList>
    </citation>
    <scope>NUCLEOTIDE SEQUENCE [LARGE SCALE GENOMIC DNA]</scope>
    <source>
        <strain evidence="3 4">M1803</strain>
    </source>
</reference>
<keyword evidence="2" id="KW-0472">Membrane</keyword>
<keyword evidence="2" id="KW-1133">Transmembrane helix</keyword>
<gene>
    <name evidence="3" type="ORF">IPV69_00095</name>
</gene>
<protein>
    <submittedName>
        <fullName evidence="3">Uncharacterized protein</fullName>
    </submittedName>
</protein>
<accession>A0A7M2WZ94</accession>
<name>A0A7M2WZ94_9BACT</name>
<sequence length="408" mass="44363">MPTARRSSASQLAGPSIFMMATVLLLGQILGCNETAKQAAQPDAGATAQLTKQPLMPSNAPVGAAAQGAATPAGAKSASGGQAQPVVQTIPNIPPGARWTVFCYAVVGPTHVVDAQALRDRLNTTSGRSDWYVIHGQDASNLYFGYYKSVEPGDKDNAAEVQRAHGDMQFVRERKSRDGSKPFERSLFVALDAPDPTAPPEWNLFNVDREKNPVDPKRAFWSLQIMAFRGHQLRKEAAVQAVADLRAKGVEAYYFHGDSVSSVTVGKWTYDAVKEQNRTDEMKDVAHSTAGTPLVVSSIPISEDLEARRIDGKQAVSVAPKLEIQNSDMLRMMQRFPAHAVNYEIGVKRGENNKEYQDPSFLVEIPRAKGNGRFENMQSTTPVTTDRVGGWGRTQGPSMVNPTGPNRK</sequence>
<dbReference type="EMBL" id="CP063458">
    <property type="protein sequence ID" value="QOV89810.1"/>
    <property type="molecule type" value="Genomic_DNA"/>
</dbReference>
<keyword evidence="4" id="KW-1185">Reference proteome</keyword>
<feature type="compositionally biased region" description="Polar residues" evidence="1">
    <location>
        <begin position="395"/>
        <end position="408"/>
    </location>
</feature>
<dbReference type="RefSeq" id="WP_206292869.1">
    <property type="nucleotide sequence ID" value="NZ_CP063458.1"/>
</dbReference>
<organism evidence="3 4">
    <name type="scientific">Humisphaera borealis</name>
    <dbReference type="NCBI Taxonomy" id="2807512"/>
    <lineage>
        <taxon>Bacteria</taxon>
        <taxon>Pseudomonadati</taxon>
        <taxon>Planctomycetota</taxon>
        <taxon>Phycisphaerae</taxon>
        <taxon>Tepidisphaerales</taxon>
        <taxon>Tepidisphaeraceae</taxon>
        <taxon>Humisphaera</taxon>
    </lineage>
</organism>
<evidence type="ECO:0000313" key="4">
    <source>
        <dbReference type="Proteomes" id="UP000593765"/>
    </source>
</evidence>